<evidence type="ECO:0000256" key="6">
    <source>
        <dbReference type="SAM" id="MobiDB-lite"/>
    </source>
</evidence>
<evidence type="ECO:0000313" key="8">
    <source>
        <dbReference type="EMBL" id="KAA0151959.1"/>
    </source>
</evidence>
<dbReference type="PROSITE" id="PS50088">
    <property type="entry name" value="ANK_REPEAT"/>
    <property type="match status" value="1"/>
</dbReference>
<protein>
    <recommendedName>
        <fullName evidence="7">J domain-containing protein</fullName>
    </recommendedName>
</protein>
<feature type="region of interest" description="Disordered" evidence="6">
    <location>
        <begin position="909"/>
        <end position="953"/>
    </location>
</feature>
<feature type="compositionally biased region" description="Low complexity" evidence="6">
    <location>
        <begin position="771"/>
        <end position="794"/>
    </location>
</feature>
<keyword evidence="2 4" id="KW-0802">TPR repeat</keyword>
<accession>A0A5A8CH58</accession>
<dbReference type="PANTHER" id="PTHR45188">
    <property type="entry name" value="DNAJ PROTEIN P58IPK HOMOLOG"/>
    <property type="match status" value="1"/>
</dbReference>
<gene>
    <name evidence="8" type="ORF">FNF31_06718</name>
</gene>
<sequence length="953" mass="98654">MFRQEHYGSPYRARAAAGAGSAKGTPSRGSAGSSAGAGGSLAVRLMQIAGEFELERKKERQDLERANAEAEARVQDLEDRNDELTARLEAAEAAAREAKEEAARLAAGGDDATKKALRESVAARFALTDALRMLSGVAVAASPSGALDILGAATAGKHGGAAPGLASLPDLAEGSSALLLSGRPGAVGALQELLKAAALAAAGESPRPTAAAADQPLEQHLHALEEGTAGGVGFPWLADALRSADGLLAARPGRLAAAAASGDVAAITAALGGFTSPPPSASSGAGAGAETAAASAGRVGTGRALRLALDDALRCAAGAGHASACKVLLTEGADPGAVEEGGGLRRSALHAAAAGGHEAACKALLRQAQTQAAAQAQAAAERAQAAAEADDAPARARATQELGLARGALGRLLDARDTTGCTALALAARAGHAGVCKLLLLQGSDPSVADEDDVVPETAAEEADAAAALGVLRDGSILFWNASVRANRLYSERRYNEAIGAYSTALELAAEHGLRASRRDLATLHYNRARAAFRLGRHVAAVEDCGAALEQDESYRNALAQRAECHMSLFDFERAARDFRALLDADPSDRQWARRLLEAERMRDLSHYAVLGLPATFSGSQLKRAYRTACLRWHPDKHAGTPEAGHRAHVVFRRVAQANEALQDSYQRMMHDMELRARGVQPAADSGHGFDAWFKREAARDAEREEERRSAEEAAAACRADEDKARARARELMRKLAGGGAAANAGAGAQSAAAAGTEVPVDGGEAPARAATEGAAAGYGSDSDETSSGTGSLGADEDDEDVLGGRVGGFVDQLDQLDEQIKALMANEGGAAGAFVGAFDDATDDDDDDGDHDDHGDHDGRFARHVRADDDEFLMRQAYRFGATADRGEVFADVDDDLAWAEAHQRQRAAFGLPRHTPAGASSRFSPRPEATPRTEQAARRAADAAFQGTEQM</sequence>
<feature type="compositionally biased region" description="Basic and acidic residues" evidence="6">
    <location>
        <begin position="931"/>
        <end position="943"/>
    </location>
</feature>
<feature type="compositionally biased region" description="Basic and acidic residues" evidence="6">
    <location>
        <begin position="852"/>
        <end position="861"/>
    </location>
</feature>
<dbReference type="Pfam" id="PF00226">
    <property type="entry name" value="DnaJ"/>
    <property type="match status" value="1"/>
</dbReference>
<evidence type="ECO:0000256" key="4">
    <source>
        <dbReference type="PROSITE-ProRule" id="PRU00339"/>
    </source>
</evidence>
<dbReference type="AlphaFoldDB" id="A0A5A8CH58"/>
<dbReference type="Proteomes" id="UP000325113">
    <property type="component" value="Unassembled WGS sequence"/>
</dbReference>
<feature type="coiled-coil region" evidence="5">
    <location>
        <begin position="49"/>
        <end position="108"/>
    </location>
</feature>
<dbReference type="SUPFAM" id="SSF48403">
    <property type="entry name" value="Ankyrin repeat"/>
    <property type="match status" value="1"/>
</dbReference>
<evidence type="ECO:0000313" key="9">
    <source>
        <dbReference type="Proteomes" id="UP000325113"/>
    </source>
</evidence>
<dbReference type="SMART" id="SM00271">
    <property type="entry name" value="DnaJ"/>
    <property type="match status" value="1"/>
</dbReference>
<dbReference type="CDD" id="cd06257">
    <property type="entry name" value="DnaJ"/>
    <property type="match status" value="1"/>
</dbReference>
<reference evidence="8 9" key="1">
    <citation type="submission" date="2019-07" db="EMBL/GenBank/DDBJ databases">
        <title>Genomes of Cafeteria roenbergensis.</title>
        <authorList>
            <person name="Fischer M.G."/>
            <person name="Hackl T."/>
            <person name="Roman M."/>
        </authorList>
    </citation>
    <scope>NUCLEOTIDE SEQUENCE [LARGE SCALE GENOMIC DNA]</scope>
    <source>
        <strain evidence="8 9">Cflag</strain>
    </source>
</reference>
<feature type="repeat" description="ANK" evidence="3">
    <location>
        <begin position="419"/>
        <end position="451"/>
    </location>
</feature>
<dbReference type="PANTHER" id="PTHR45188:SF2">
    <property type="entry name" value="DNAJ HOMOLOG SUBFAMILY C MEMBER 7"/>
    <property type="match status" value="1"/>
</dbReference>
<evidence type="ECO:0000256" key="1">
    <source>
        <dbReference type="ARBA" id="ARBA00022737"/>
    </source>
</evidence>
<dbReference type="SMART" id="SM00028">
    <property type="entry name" value="TPR"/>
    <property type="match status" value="3"/>
</dbReference>
<dbReference type="PROSITE" id="PS50297">
    <property type="entry name" value="ANK_REP_REGION"/>
    <property type="match status" value="1"/>
</dbReference>
<feature type="region of interest" description="Disordered" evidence="6">
    <location>
        <begin position="837"/>
        <end position="861"/>
    </location>
</feature>
<dbReference type="InterPro" id="IPR036869">
    <property type="entry name" value="J_dom_sf"/>
</dbReference>
<evidence type="ECO:0000256" key="2">
    <source>
        <dbReference type="ARBA" id="ARBA00022803"/>
    </source>
</evidence>
<evidence type="ECO:0000256" key="5">
    <source>
        <dbReference type="SAM" id="Coils"/>
    </source>
</evidence>
<keyword evidence="1" id="KW-0677">Repeat</keyword>
<feature type="region of interest" description="Disordered" evidence="6">
    <location>
        <begin position="1"/>
        <end position="37"/>
    </location>
</feature>
<proteinExistence type="predicted"/>
<feature type="compositionally biased region" description="Low complexity" evidence="6">
    <location>
        <begin position="12"/>
        <end position="34"/>
    </location>
</feature>
<dbReference type="SMART" id="SM00248">
    <property type="entry name" value="ANK"/>
    <property type="match status" value="3"/>
</dbReference>
<dbReference type="Gene3D" id="1.25.40.20">
    <property type="entry name" value="Ankyrin repeat-containing domain"/>
    <property type="match status" value="2"/>
</dbReference>
<evidence type="ECO:0000256" key="3">
    <source>
        <dbReference type="PROSITE-ProRule" id="PRU00023"/>
    </source>
</evidence>
<dbReference type="InterPro" id="IPR036770">
    <property type="entry name" value="Ankyrin_rpt-contain_sf"/>
</dbReference>
<keyword evidence="5" id="KW-0175">Coiled coil</keyword>
<dbReference type="SUPFAM" id="SSF46565">
    <property type="entry name" value="Chaperone J-domain"/>
    <property type="match status" value="1"/>
</dbReference>
<dbReference type="Pfam" id="PF00023">
    <property type="entry name" value="Ank"/>
    <property type="match status" value="1"/>
</dbReference>
<organism evidence="8 9">
    <name type="scientific">Cafeteria roenbergensis</name>
    <name type="common">Marine flagellate</name>
    <dbReference type="NCBI Taxonomy" id="33653"/>
    <lineage>
        <taxon>Eukaryota</taxon>
        <taxon>Sar</taxon>
        <taxon>Stramenopiles</taxon>
        <taxon>Bigyra</taxon>
        <taxon>Opalozoa</taxon>
        <taxon>Bicosoecida</taxon>
        <taxon>Cafeteriaceae</taxon>
        <taxon>Cafeteria</taxon>
    </lineage>
</organism>
<dbReference type="SUPFAM" id="SSF48452">
    <property type="entry name" value="TPR-like"/>
    <property type="match status" value="1"/>
</dbReference>
<dbReference type="InterPro" id="IPR002110">
    <property type="entry name" value="Ankyrin_rpt"/>
</dbReference>
<feature type="repeat" description="TPR" evidence="4">
    <location>
        <begin position="556"/>
        <end position="589"/>
    </location>
</feature>
<evidence type="ECO:0000259" key="7">
    <source>
        <dbReference type="PROSITE" id="PS50076"/>
    </source>
</evidence>
<dbReference type="Gene3D" id="1.10.287.110">
    <property type="entry name" value="DnaJ domain"/>
    <property type="match status" value="1"/>
</dbReference>
<keyword evidence="3" id="KW-0040">ANK repeat</keyword>
<feature type="domain" description="J" evidence="7">
    <location>
        <begin position="606"/>
        <end position="675"/>
    </location>
</feature>
<feature type="compositionally biased region" description="Acidic residues" evidence="6">
    <location>
        <begin position="841"/>
        <end position="851"/>
    </location>
</feature>
<dbReference type="Gene3D" id="1.25.40.10">
    <property type="entry name" value="Tetratricopeptide repeat domain"/>
    <property type="match status" value="1"/>
</dbReference>
<dbReference type="PRINTS" id="PR00625">
    <property type="entry name" value="JDOMAIN"/>
</dbReference>
<dbReference type="EMBL" id="VLTM01000110">
    <property type="protein sequence ID" value="KAA0151959.1"/>
    <property type="molecule type" value="Genomic_DNA"/>
</dbReference>
<dbReference type="InterPro" id="IPR001623">
    <property type="entry name" value="DnaJ_domain"/>
</dbReference>
<comment type="caution">
    <text evidence="8">The sequence shown here is derived from an EMBL/GenBank/DDBJ whole genome shotgun (WGS) entry which is preliminary data.</text>
</comment>
<name>A0A5A8CH58_CAFRO</name>
<dbReference type="PROSITE" id="PS50005">
    <property type="entry name" value="TPR"/>
    <property type="match status" value="1"/>
</dbReference>
<feature type="region of interest" description="Disordered" evidence="6">
    <location>
        <begin position="771"/>
        <end position="806"/>
    </location>
</feature>
<dbReference type="PROSITE" id="PS50076">
    <property type="entry name" value="DNAJ_2"/>
    <property type="match status" value="1"/>
</dbReference>
<dbReference type="InterPro" id="IPR019734">
    <property type="entry name" value="TPR_rpt"/>
</dbReference>
<dbReference type="InterPro" id="IPR011990">
    <property type="entry name" value="TPR-like_helical_dom_sf"/>
</dbReference>